<protein>
    <submittedName>
        <fullName evidence="3">Fis family transcriptional regulator</fullName>
    </submittedName>
</protein>
<reference evidence="3" key="1">
    <citation type="journal article" date="2014" name="Int. J. Syst. Evol. Microbiol.">
        <title>Complete genome sequence of Corynebacterium casei LMG S-19264T (=DSM 44701T), isolated from a smear-ripened cheese.</title>
        <authorList>
            <consortium name="US DOE Joint Genome Institute (JGI-PGF)"/>
            <person name="Walter F."/>
            <person name="Albersmeier A."/>
            <person name="Kalinowski J."/>
            <person name="Ruckert C."/>
        </authorList>
    </citation>
    <scope>NUCLEOTIDE SEQUENCE</scope>
    <source>
        <strain evidence="3">CGMCC 1.14988</strain>
    </source>
</reference>
<dbReference type="Pfam" id="PF13556">
    <property type="entry name" value="HTH_30"/>
    <property type="match status" value="1"/>
</dbReference>
<dbReference type="PANTHER" id="PTHR33744">
    <property type="entry name" value="CARBOHYDRATE DIACID REGULATOR"/>
    <property type="match status" value="1"/>
</dbReference>
<dbReference type="EMBL" id="BMHA01000011">
    <property type="protein sequence ID" value="GGI08160.1"/>
    <property type="molecule type" value="Genomic_DNA"/>
</dbReference>
<reference evidence="3" key="2">
    <citation type="submission" date="2020-09" db="EMBL/GenBank/DDBJ databases">
        <authorList>
            <person name="Sun Q."/>
            <person name="Zhou Y."/>
        </authorList>
    </citation>
    <scope>NUCLEOTIDE SEQUENCE</scope>
    <source>
        <strain evidence="3">CGMCC 1.14988</strain>
    </source>
</reference>
<evidence type="ECO:0000313" key="3">
    <source>
        <dbReference type="EMBL" id="GGI08160.1"/>
    </source>
</evidence>
<accession>A0A8J3AA25</accession>
<comment type="caution">
    <text evidence="3">The sequence shown here is derived from an EMBL/GenBank/DDBJ whole genome shotgun (WGS) entry which is preliminary data.</text>
</comment>
<dbReference type="Proteomes" id="UP000650511">
    <property type="component" value="Unassembled WGS sequence"/>
</dbReference>
<name>A0A8J3AA25_9ACTN</name>
<feature type="domain" description="RsbT co-antagonist protein RsbRD N-terminal" evidence="2">
    <location>
        <begin position="11"/>
        <end position="157"/>
    </location>
</feature>
<dbReference type="AlphaFoldDB" id="A0A8J3AA25"/>
<dbReference type="PANTHER" id="PTHR33744:SF1">
    <property type="entry name" value="DNA-BINDING TRANSCRIPTIONAL ACTIVATOR ADER"/>
    <property type="match status" value="1"/>
</dbReference>
<feature type="domain" description="PucR C-terminal helix-turn-helix" evidence="1">
    <location>
        <begin position="322"/>
        <end position="379"/>
    </location>
</feature>
<evidence type="ECO:0000313" key="4">
    <source>
        <dbReference type="Proteomes" id="UP000650511"/>
    </source>
</evidence>
<keyword evidence="4" id="KW-1185">Reference proteome</keyword>
<dbReference type="Pfam" id="PF14361">
    <property type="entry name" value="RsbRD_N"/>
    <property type="match status" value="1"/>
</dbReference>
<dbReference type="InterPro" id="IPR042070">
    <property type="entry name" value="PucR_C-HTH_sf"/>
</dbReference>
<dbReference type="InterPro" id="IPR051448">
    <property type="entry name" value="CdaR-like_regulators"/>
</dbReference>
<gene>
    <name evidence="3" type="ORF">GCM10011354_27700</name>
</gene>
<dbReference type="Gene3D" id="1.10.10.2840">
    <property type="entry name" value="PucR C-terminal helix-turn-helix domain"/>
    <property type="match status" value="1"/>
</dbReference>
<organism evidence="3 4">
    <name type="scientific">Egicoccus halophilus</name>
    <dbReference type="NCBI Taxonomy" id="1670830"/>
    <lineage>
        <taxon>Bacteria</taxon>
        <taxon>Bacillati</taxon>
        <taxon>Actinomycetota</taxon>
        <taxon>Nitriliruptoria</taxon>
        <taxon>Egicoccales</taxon>
        <taxon>Egicoccaceae</taxon>
        <taxon>Egicoccus</taxon>
    </lineage>
</organism>
<evidence type="ECO:0000259" key="1">
    <source>
        <dbReference type="Pfam" id="PF13556"/>
    </source>
</evidence>
<proteinExistence type="predicted"/>
<dbReference type="InterPro" id="IPR025751">
    <property type="entry name" value="RsbRD_N_dom"/>
</dbReference>
<evidence type="ECO:0000259" key="2">
    <source>
        <dbReference type="Pfam" id="PF14361"/>
    </source>
</evidence>
<sequence>MVVEDLRAQLPEIAARTVEAITAEVPEYTGSLDAEMRATIARAVEDALATFLRLVARPEPVGGTSPLEAATEGAYRLGRGEARSGRTMDALLAAYRVGARSAWQQMSDTAVASGVPASDVAHFAALVFAYIDALSASSLAGHADELASTGRRREQYREQLARTLVSGASIETLRELAERAAWPPPETLTALLVPAARVHEVLGRLAPDTLNLPGDAIELRTDVPLHVLLVPDAARRRTQLLDVLASTSAVVGPARPWTRAADSLRLAVRARALLGPPAGAPLDSVDHLAALAVGADLDALADLRRRVLAPFADLPADTAERLVDTLRAWVLHQGRRSAVAADLHVHPQTVRYRMTQVRERLGDQLEDPTFVQDLVVALTVAPPTA</sequence>
<dbReference type="InterPro" id="IPR025736">
    <property type="entry name" value="PucR_C-HTH_dom"/>
</dbReference>